<feature type="transmembrane region" description="Helical" evidence="7">
    <location>
        <begin position="312"/>
        <end position="330"/>
    </location>
</feature>
<evidence type="ECO:0000256" key="5">
    <source>
        <dbReference type="ARBA" id="ARBA00022989"/>
    </source>
</evidence>
<dbReference type="EMBL" id="JAGIKZ010000012">
    <property type="protein sequence ID" value="MBP2241781.1"/>
    <property type="molecule type" value="Genomic_DNA"/>
</dbReference>
<keyword evidence="5 7" id="KW-1133">Transmembrane helix</keyword>
<proteinExistence type="predicted"/>
<dbReference type="SUPFAM" id="SSF103473">
    <property type="entry name" value="MFS general substrate transporter"/>
    <property type="match status" value="1"/>
</dbReference>
<dbReference type="Proteomes" id="UP001519293">
    <property type="component" value="Unassembled WGS sequence"/>
</dbReference>
<keyword evidence="6 7" id="KW-0472">Membrane</keyword>
<evidence type="ECO:0000313" key="10">
    <source>
        <dbReference type="Proteomes" id="UP001519293"/>
    </source>
</evidence>
<dbReference type="RefSeq" id="WP_083954056.1">
    <property type="nucleotide sequence ID" value="NZ_JAGIKZ010000012.1"/>
</dbReference>
<evidence type="ECO:0000256" key="3">
    <source>
        <dbReference type="ARBA" id="ARBA00022475"/>
    </source>
</evidence>
<comment type="subcellular location">
    <subcellularLocation>
        <location evidence="1">Cell membrane</location>
        <topology evidence="1">Multi-pass membrane protein</topology>
    </subcellularLocation>
</comment>
<reference evidence="9 10" key="1">
    <citation type="submission" date="2021-03" db="EMBL/GenBank/DDBJ databases">
        <title>Genomic Encyclopedia of Type Strains, Phase IV (KMG-IV): sequencing the most valuable type-strain genomes for metagenomic binning, comparative biology and taxonomic classification.</title>
        <authorList>
            <person name="Goeker M."/>
        </authorList>
    </citation>
    <scope>NUCLEOTIDE SEQUENCE [LARGE SCALE GENOMIC DNA]</scope>
    <source>
        <strain evidence="9 10">DSM 26675</strain>
    </source>
</reference>
<evidence type="ECO:0000256" key="2">
    <source>
        <dbReference type="ARBA" id="ARBA00022448"/>
    </source>
</evidence>
<feature type="transmembrane region" description="Helical" evidence="7">
    <location>
        <begin position="384"/>
        <end position="405"/>
    </location>
</feature>
<dbReference type="InterPro" id="IPR020846">
    <property type="entry name" value="MFS_dom"/>
</dbReference>
<dbReference type="InterPro" id="IPR050171">
    <property type="entry name" value="MFS_Transporters"/>
</dbReference>
<evidence type="ECO:0000259" key="8">
    <source>
        <dbReference type="PROSITE" id="PS50850"/>
    </source>
</evidence>
<feature type="transmembrane region" description="Helical" evidence="7">
    <location>
        <begin position="91"/>
        <end position="110"/>
    </location>
</feature>
<keyword evidence="4 7" id="KW-0812">Transmembrane</keyword>
<dbReference type="PROSITE" id="PS50850">
    <property type="entry name" value="MFS"/>
    <property type="match status" value="1"/>
</dbReference>
<gene>
    <name evidence="9" type="ORF">J2Z40_002353</name>
</gene>
<feature type="transmembrane region" description="Helical" evidence="7">
    <location>
        <begin position="342"/>
        <end position="363"/>
    </location>
</feature>
<dbReference type="InterPro" id="IPR036259">
    <property type="entry name" value="MFS_trans_sf"/>
</dbReference>
<dbReference type="PANTHER" id="PTHR23517">
    <property type="entry name" value="RESISTANCE PROTEIN MDTM, PUTATIVE-RELATED-RELATED"/>
    <property type="match status" value="1"/>
</dbReference>
<evidence type="ECO:0000256" key="7">
    <source>
        <dbReference type="SAM" id="Phobius"/>
    </source>
</evidence>
<evidence type="ECO:0000256" key="1">
    <source>
        <dbReference type="ARBA" id="ARBA00004651"/>
    </source>
</evidence>
<feature type="transmembrane region" description="Helical" evidence="7">
    <location>
        <begin position="425"/>
        <end position="444"/>
    </location>
</feature>
<feature type="transmembrane region" description="Helical" evidence="7">
    <location>
        <begin position="198"/>
        <end position="217"/>
    </location>
</feature>
<dbReference type="Pfam" id="PF07690">
    <property type="entry name" value="MFS_1"/>
    <property type="match status" value="1"/>
</dbReference>
<protein>
    <submittedName>
        <fullName evidence="9">MFS family permease</fullName>
    </submittedName>
</protein>
<name>A0ABS4RH75_9BACI</name>
<evidence type="ECO:0000256" key="4">
    <source>
        <dbReference type="ARBA" id="ARBA00022692"/>
    </source>
</evidence>
<accession>A0ABS4RH75</accession>
<dbReference type="PANTHER" id="PTHR23517:SF3">
    <property type="entry name" value="INTEGRAL MEMBRANE TRANSPORT PROTEIN"/>
    <property type="match status" value="1"/>
</dbReference>
<keyword evidence="10" id="KW-1185">Reference proteome</keyword>
<comment type="caution">
    <text evidence="9">The sequence shown here is derived from an EMBL/GenBank/DDBJ whole genome shotgun (WGS) entry which is preliminary data.</text>
</comment>
<feature type="transmembrane region" description="Helical" evidence="7">
    <location>
        <begin position="25"/>
        <end position="41"/>
    </location>
</feature>
<keyword evidence="2" id="KW-0813">Transport</keyword>
<feature type="transmembrane region" description="Helical" evidence="7">
    <location>
        <begin position="279"/>
        <end position="300"/>
    </location>
</feature>
<dbReference type="InterPro" id="IPR011701">
    <property type="entry name" value="MFS"/>
</dbReference>
<feature type="transmembrane region" description="Helical" evidence="7">
    <location>
        <begin position="248"/>
        <end position="273"/>
    </location>
</feature>
<feature type="domain" description="Major facilitator superfamily (MFS) profile" evidence="8">
    <location>
        <begin position="24"/>
        <end position="448"/>
    </location>
</feature>
<feature type="transmembrane region" description="Helical" evidence="7">
    <location>
        <begin position="61"/>
        <end position="82"/>
    </location>
</feature>
<feature type="transmembrane region" description="Helical" evidence="7">
    <location>
        <begin position="169"/>
        <end position="186"/>
    </location>
</feature>
<evidence type="ECO:0000313" key="9">
    <source>
        <dbReference type="EMBL" id="MBP2241781.1"/>
    </source>
</evidence>
<dbReference type="Gene3D" id="1.20.1250.20">
    <property type="entry name" value="MFS general substrate transporter like domains"/>
    <property type="match status" value="2"/>
</dbReference>
<evidence type="ECO:0000256" key="6">
    <source>
        <dbReference type="ARBA" id="ARBA00023136"/>
    </source>
</evidence>
<organism evidence="9 10">
    <name type="scientific">Cytobacillus eiseniae</name>
    <dbReference type="NCBI Taxonomy" id="762947"/>
    <lineage>
        <taxon>Bacteria</taxon>
        <taxon>Bacillati</taxon>
        <taxon>Bacillota</taxon>
        <taxon>Bacilli</taxon>
        <taxon>Bacillales</taxon>
        <taxon>Bacillaceae</taxon>
        <taxon>Cytobacillus</taxon>
    </lineage>
</organism>
<keyword evidence="3" id="KW-1003">Cell membrane</keyword>
<sequence length="454" mass="50588">MALNNVKTVNEKDYTYMNKISPRNWLIFIVFGLIGQIAWTVENMYLNLYIYKTVTYNPDAIAIMVAASAVVATLTTLTMGALSDKVGKRKVFMSVGYIIWGISIIAFGYISKETVAVIFPGSNVIVTTVIIIILLDCLMTYIGSTANDAAFQAWITDVTTPANRGRAEGLLATMPLLGMLVVFGVLDSFTQQGNWKLFFWIIGLTVTAAGIISIFLIKDRPIERKDSHYIQDLIYGFRLSTIKNNMMLYIIFGTVCLLGIAQQVFLPYFIIYFEFFIGIADYAILLGIVLILSSVISIIGGQFVDRYGKKKFLLLSVLLYILGMFTLFILGRTSADHMTLTYIFTIIFAVVMMGSYLVSMVILNSMARDLLPVAHIGVFSGIRMIFFIMIPMVIGPFIGSTIIKNSQFTYTDEFGISQLVPTPEIYLGGAIIGLLALIPIFLILKRMNKDDETI</sequence>